<organism evidence="2 3">
    <name type="scientific">Candidatus Pristimantibacillus lignocellulolyticus</name>
    <dbReference type="NCBI Taxonomy" id="2994561"/>
    <lineage>
        <taxon>Bacteria</taxon>
        <taxon>Bacillati</taxon>
        <taxon>Bacillota</taxon>
        <taxon>Bacilli</taxon>
        <taxon>Bacillales</taxon>
        <taxon>Paenibacillaceae</taxon>
        <taxon>Candidatus Pristimantibacillus</taxon>
    </lineage>
</organism>
<dbReference type="AlphaFoldDB" id="A0A9J6ZG92"/>
<dbReference type="KEGG" id="plig:NAG76_02640"/>
<dbReference type="Proteomes" id="UP001056756">
    <property type="component" value="Chromosome"/>
</dbReference>
<dbReference type="EMBL" id="CP097899">
    <property type="protein sequence ID" value="URN95174.1"/>
    <property type="molecule type" value="Genomic_DNA"/>
</dbReference>
<evidence type="ECO:0000256" key="1">
    <source>
        <dbReference type="SAM" id="SignalP"/>
    </source>
</evidence>
<reference evidence="2" key="1">
    <citation type="submission" date="2022-05" db="EMBL/GenBank/DDBJ databases">
        <title>Novel bacterial taxa in a minimal lignocellulolytic consortium and its capacity to transform plastics disclosed by genome-resolved metagenomics.</title>
        <authorList>
            <person name="Rodriguez C.A.D."/>
            <person name="Diaz-Garcia L."/>
            <person name="Herrera K."/>
            <person name="Tarazona N.A."/>
            <person name="Sproer C."/>
            <person name="Overmann J."/>
            <person name="Jimenez D.J."/>
        </authorList>
    </citation>
    <scope>NUCLEOTIDE SEQUENCE</scope>
    <source>
        <strain evidence="2">MAG5</strain>
    </source>
</reference>
<feature type="signal peptide" evidence="1">
    <location>
        <begin position="1"/>
        <end position="25"/>
    </location>
</feature>
<evidence type="ECO:0000313" key="3">
    <source>
        <dbReference type="Proteomes" id="UP001056756"/>
    </source>
</evidence>
<proteinExistence type="predicted"/>
<feature type="chain" id="PRO_5039936895" evidence="1">
    <location>
        <begin position="26"/>
        <end position="407"/>
    </location>
</feature>
<accession>A0A9J6ZG92</accession>
<name>A0A9J6ZG92_9BACL</name>
<evidence type="ECO:0000313" key="2">
    <source>
        <dbReference type="EMBL" id="URN95174.1"/>
    </source>
</evidence>
<sequence>MNKMYKMIATTSILAMTIIPLTANAQQVPPPTIHNGQGLIQYQAKVVPATMGLITNFVNDKSGKFITVLGRGLAVNDQSEMVLSITKDTKIIDSKGNKVALKTIMDEKRVVKAFYGGNITRSLPAQGTALTLVVQDYTFLGINGVVSEVNEDSIVVNGTDLYSSNEETVILRFANKAQIIDQNGKVIKANKIEPGMSVKAFYGPATTKSIPPQSTSNYILVNTVIEENAIGTDGIITNVTDDRITVIGNPMEKGGTDYVILSVDEKTKIVDEDGKILTKSDLKNDIRVDAYYDGVMTMIYPAQTHADKIVVKAMETNKVEGTIVASSLTSEGQVYIDINTDKSTSNDIILNISDKTKVISMYNNGADLKVGMKITAYHESAMTFSLPGITNAEIVIVNSDFNTENPQ</sequence>
<keyword evidence="1" id="KW-0732">Signal</keyword>
<gene>
    <name evidence="2" type="ORF">NAG76_02640</name>
</gene>
<protein>
    <submittedName>
        <fullName evidence="2">Peptidase</fullName>
    </submittedName>
</protein>